<organism evidence="2">
    <name type="scientific">Myoviridae sp. ctCo31</name>
    <dbReference type="NCBI Taxonomy" id="2825053"/>
    <lineage>
        <taxon>Viruses</taxon>
        <taxon>Duplodnaviria</taxon>
        <taxon>Heunggongvirae</taxon>
        <taxon>Uroviricota</taxon>
        <taxon>Caudoviricetes</taxon>
    </lineage>
</organism>
<keyword evidence="1" id="KW-0812">Transmembrane</keyword>
<evidence type="ECO:0000256" key="1">
    <source>
        <dbReference type="SAM" id="Phobius"/>
    </source>
</evidence>
<keyword evidence="1" id="KW-1133">Transmembrane helix</keyword>
<feature type="transmembrane region" description="Helical" evidence="1">
    <location>
        <begin position="9"/>
        <end position="36"/>
    </location>
</feature>
<evidence type="ECO:0000313" key="2">
    <source>
        <dbReference type="EMBL" id="DAF95703.1"/>
    </source>
</evidence>
<keyword evidence="1" id="KW-0472">Membrane</keyword>
<sequence length="38" mass="4146">MTKDVLKLLALLVIVIFISMCISVSVGFIAQGFLMFSP</sequence>
<proteinExistence type="predicted"/>
<name>A0A8S5UMJ8_9CAUD</name>
<reference evidence="2" key="1">
    <citation type="journal article" date="2021" name="Proc. Natl. Acad. Sci. U.S.A.">
        <title>A Catalog of Tens of Thousands of Viruses from Human Metagenomes Reveals Hidden Associations with Chronic Diseases.</title>
        <authorList>
            <person name="Tisza M.J."/>
            <person name="Buck C.B."/>
        </authorList>
    </citation>
    <scope>NUCLEOTIDE SEQUENCE</scope>
    <source>
        <strain evidence="2">CtCo31</strain>
    </source>
</reference>
<dbReference type="EMBL" id="BK016109">
    <property type="protein sequence ID" value="DAF95703.1"/>
    <property type="molecule type" value="Genomic_DNA"/>
</dbReference>
<protein>
    <submittedName>
        <fullName evidence="2">Uncharacterized protein</fullName>
    </submittedName>
</protein>
<accession>A0A8S5UMJ8</accession>